<evidence type="ECO:0000313" key="1">
    <source>
        <dbReference type="EMBL" id="EAS04255.2"/>
    </source>
</evidence>
<dbReference type="KEGG" id="tet:TTHERM_00299730"/>
<reference evidence="2" key="1">
    <citation type="journal article" date="2006" name="PLoS Biol.">
        <title>Macronuclear genome sequence of the ciliate Tetrahymena thermophila, a model eukaryote.</title>
        <authorList>
            <person name="Eisen J.A."/>
            <person name="Coyne R.S."/>
            <person name="Wu M."/>
            <person name="Wu D."/>
            <person name="Thiagarajan M."/>
            <person name="Wortman J.R."/>
            <person name="Badger J.H."/>
            <person name="Ren Q."/>
            <person name="Amedeo P."/>
            <person name="Jones K.M."/>
            <person name="Tallon L.J."/>
            <person name="Delcher A.L."/>
            <person name="Salzberg S.L."/>
            <person name="Silva J.C."/>
            <person name="Haas B.J."/>
            <person name="Majoros W.H."/>
            <person name="Farzad M."/>
            <person name="Carlton J.M."/>
            <person name="Smith R.K. Jr."/>
            <person name="Garg J."/>
            <person name="Pearlman R.E."/>
            <person name="Karrer K.M."/>
            <person name="Sun L."/>
            <person name="Manning G."/>
            <person name="Elde N.C."/>
            <person name="Turkewitz A.P."/>
            <person name="Asai D.J."/>
            <person name="Wilkes D.E."/>
            <person name="Wang Y."/>
            <person name="Cai H."/>
            <person name="Collins K."/>
            <person name="Stewart B.A."/>
            <person name="Lee S.R."/>
            <person name="Wilamowska K."/>
            <person name="Weinberg Z."/>
            <person name="Ruzzo W.L."/>
            <person name="Wloga D."/>
            <person name="Gaertig J."/>
            <person name="Frankel J."/>
            <person name="Tsao C.-C."/>
            <person name="Gorovsky M.A."/>
            <person name="Keeling P.J."/>
            <person name="Waller R.F."/>
            <person name="Patron N.J."/>
            <person name="Cherry J.M."/>
            <person name="Stover N.A."/>
            <person name="Krieger C.J."/>
            <person name="del Toro C."/>
            <person name="Ryder H.F."/>
            <person name="Williamson S.C."/>
            <person name="Barbeau R.A."/>
            <person name="Hamilton E.P."/>
            <person name="Orias E."/>
        </authorList>
    </citation>
    <scope>NUCLEOTIDE SEQUENCE [LARGE SCALE GENOMIC DNA]</scope>
    <source>
        <strain evidence="2">SB210</strain>
    </source>
</reference>
<dbReference type="GeneID" id="7837055"/>
<dbReference type="Proteomes" id="UP000009168">
    <property type="component" value="Unassembled WGS sequence"/>
</dbReference>
<sequence>MFPNVIILCGYMSCMCLLTRKKIVVIKGKQIELKIIMKYEKQSQSQFNQSNLNEVVTDNSKLQLIQKNETEKLLLYDKTTKNDMIKLVKLKQNKQTQSFHDNGTQTERNSSIQLNEQFDGKQLTQEQEDAGKAISNLRRHKSLNRQKKSLSIFQNNIIYGALVAPQCNINSIVEFKLPQLSPQMSNKQHQKIIEVQQQNNKMKKNQIQRTLSQVKQNQLAQFSQLILPPIQTPEQITNFKSKLFSDIKKERFQKFNCDLKERIFKIQDNYINKIQFNQFVDELF</sequence>
<gene>
    <name evidence="1" type="ORF">TTHERM_00299730</name>
</gene>
<dbReference type="RefSeq" id="XP_001024500.2">
    <property type="nucleotide sequence ID" value="XM_001024500.2"/>
</dbReference>
<organism evidence="1 2">
    <name type="scientific">Tetrahymena thermophila (strain SB210)</name>
    <dbReference type="NCBI Taxonomy" id="312017"/>
    <lineage>
        <taxon>Eukaryota</taxon>
        <taxon>Sar</taxon>
        <taxon>Alveolata</taxon>
        <taxon>Ciliophora</taxon>
        <taxon>Intramacronucleata</taxon>
        <taxon>Oligohymenophorea</taxon>
        <taxon>Hymenostomatida</taxon>
        <taxon>Tetrahymenina</taxon>
        <taxon>Tetrahymenidae</taxon>
        <taxon>Tetrahymena</taxon>
    </lineage>
</organism>
<evidence type="ECO:0000313" key="2">
    <source>
        <dbReference type="Proteomes" id="UP000009168"/>
    </source>
</evidence>
<proteinExistence type="predicted"/>
<dbReference type="EMBL" id="GG662449">
    <property type="protein sequence ID" value="EAS04255.2"/>
    <property type="molecule type" value="Genomic_DNA"/>
</dbReference>
<keyword evidence="2" id="KW-1185">Reference proteome</keyword>
<name>I7MM65_TETTS</name>
<protein>
    <submittedName>
        <fullName evidence="1">Uncharacterized protein</fullName>
    </submittedName>
</protein>
<accession>I7MM65</accession>
<dbReference type="AlphaFoldDB" id="I7MM65"/>
<dbReference type="InParanoid" id="I7MM65"/>